<keyword evidence="13" id="KW-1185">Reference proteome</keyword>
<dbReference type="STRING" id="680198.SCAB_40551"/>
<protein>
    <recommendedName>
        <fullName evidence="10">Cysteine--tRNA ligase</fullName>
        <ecNumber evidence="10">6.1.1.16</ecNumber>
    </recommendedName>
    <alternativeName>
        <fullName evidence="10">Cysteinyl-tRNA synthetase</fullName>
        <shortName evidence="10">CysRS</shortName>
    </alternativeName>
</protein>
<evidence type="ECO:0000256" key="8">
    <source>
        <dbReference type="ARBA" id="ARBA00023146"/>
    </source>
</evidence>
<keyword evidence="8 10" id="KW-0030">Aminoacyl-tRNA synthetase</keyword>
<dbReference type="AlphaFoldDB" id="C9Z2B7"/>
<evidence type="ECO:0000256" key="5">
    <source>
        <dbReference type="ARBA" id="ARBA00022833"/>
    </source>
</evidence>
<keyword evidence="7 10" id="KW-0648">Protein biosynthesis</keyword>
<feature type="binding site" evidence="10">
    <location>
        <position position="259"/>
    </location>
    <ligand>
        <name>Zn(2+)</name>
        <dbReference type="ChEBI" id="CHEBI:29105"/>
    </ligand>
</feature>
<gene>
    <name evidence="10" type="primary">cysS</name>
    <name evidence="12" type="ordered locus">SCAB_40551</name>
</gene>
<comment type="catalytic activity">
    <reaction evidence="9 10">
        <text>tRNA(Cys) + L-cysteine + ATP = L-cysteinyl-tRNA(Cys) + AMP + diphosphate</text>
        <dbReference type="Rhea" id="RHEA:17773"/>
        <dbReference type="Rhea" id="RHEA-COMP:9661"/>
        <dbReference type="Rhea" id="RHEA-COMP:9679"/>
        <dbReference type="ChEBI" id="CHEBI:30616"/>
        <dbReference type="ChEBI" id="CHEBI:33019"/>
        <dbReference type="ChEBI" id="CHEBI:35235"/>
        <dbReference type="ChEBI" id="CHEBI:78442"/>
        <dbReference type="ChEBI" id="CHEBI:78517"/>
        <dbReference type="ChEBI" id="CHEBI:456215"/>
        <dbReference type="EC" id="6.1.1.16"/>
    </reaction>
</comment>
<dbReference type="SUPFAM" id="SSF47323">
    <property type="entry name" value="Anticodon-binding domain of a subclass of class I aminoacyl-tRNA synthetases"/>
    <property type="match status" value="1"/>
</dbReference>
<keyword evidence="4 10" id="KW-0547">Nucleotide-binding</keyword>
<dbReference type="Proteomes" id="UP000001444">
    <property type="component" value="Chromosome"/>
</dbReference>
<keyword evidence="2 10" id="KW-0436">Ligase</keyword>
<evidence type="ECO:0000256" key="4">
    <source>
        <dbReference type="ARBA" id="ARBA00022741"/>
    </source>
</evidence>
<keyword evidence="3 10" id="KW-0479">Metal-binding</keyword>
<evidence type="ECO:0000256" key="10">
    <source>
        <dbReference type="HAMAP-Rule" id="MF_00041"/>
    </source>
</evidence>
<keyword evidence="6 10" id="KW-0067">ATP-binding</keyword>
<dbReference type="Pfam" id="PF01406">
    <property type="entry name" value="tRNA-synt_1e"/>
    <property type="match status" value="1"/>
</dbReference>
<dbReference type="InterPro" id="IPR014729">
    <property type="entry name" value="Rossmann-like_a/b/a_fold"/>
</dbReference>
<accession>C9Z2B7</accession>
<evidence type="ECO:0000259" key="11">
    <source>
        <dbReference type="Pfam" id="PF01406"/>
    </source>
</evidence>
<dbReference type="SUPFAM" id="SSF52374">
    <property type="entry name" value="Nucleotidylyl transferase"/>
    <property type="match status" value="1"/>
</dbReference>
<feature type="short sequence motif" description="'HIGH' region" evidence="10">
    <location>
        <begin position="42"/>
        <end position="52"/>
    </location>
</feature>
<dbReference type="GO" id="GO:0005829">
    <property type="term" value="C:cytosol"/>
    <property type="evidence" value="ECO:0007669"/>
    <property type="project" value="TreeGrafter"/>
</dbReference>
<evidence type="ECO:0000256" key="2">
    <source>
        <dbReference type="ARBA" id="ARBA00022598"/>
    </source>
</evidence>
<dbReference type="GO" id="GO:0005524">
    <property type="term" value="F:ATP binding"/>
    <property type="evidence" value="ECO:0007669"/>
    <property type="project" value="UniProtKB-UniRule"/>
</dbReference>
<evidence type="ECO:0000313" key="13">
    <source>
        <dbReference type="Proteomes" id="UP000001444"/>
    </source>
</evidence>
<evidence type="ECO:0000313" key="12">
    <source>
        <dbReference type="EMBL" id="CBG71131.1"/>
    </source>
</evidence>
<dbReference type="RefSeq" id="WP_013001750.1">
    <property type="nucleotide sequence ID" value="NC_013929.1"/>
</dbReference>
<dbReference type="EC" id="6.1.1.16" evidence="10"/>
<name>C9Z2B7_STRSW</name>
<feature type="binding site" evidence="10">
    <location>
        <position position="263"/>
    </location>
    <ligand>
        <name>Zn(2+)</name>
        <dbReference type="ChEBI" id="CHEBI:29105"/>
    </ligand>
</feature>
<dbReference type="GO" id="GO:0006423">
    <property type="term" value="P:cysteinyl-tRNA aminoacylation"/>
    <property type="evidence" value="ECO:0007669"/>
    <property type="project" value="UniProtKB-UniRule"/>
</dbReference>
<dbReference type="HOGENOM" id="CLU_013528_0_1_11"/>
<dbReference type="InterPro" id="IPR009080">
    <property type="entry name" value="tRNAsynth_Ia_anticodon-bd"/>
</dbReference>
<dbReference type="eggNOG" id="COG0215">
    <property type="taxonomic scope" value="Bacteria"/>
</dbReference>
<dbReference type="EMBL" id="FN554889">
    <property type="protein sequence ID" value="CBG71131.1"/>
    <property type="molecule type" value="Genomic_DNA"/>
</dbReference>
<dbReference type="KEGG" id="scb:SCAB_40551"/>
<dbReference type="GO" id="GO:0008270">
    <property type="term" value="F:zinc ion binding"/>
    <property type="evidence" value="ECO:0007669"/>
    <property type="project" value="UniProtKB-UniRule"/>
</dbReference>
<reference evidence="12 13" key="1">
    <citation type="journal article" date="2010" name="Mol. Plant Microbe Interact.">
        <title>Streptomyces scabies 87-22 contains a coronafacic acid-like biosynthetic cluster that contributes to plant-microbe interactions.</title>
        <authorList>
            <person name="Bignell D.R."/>
            <person name="Seipke R.F."/>
            <person name="Huguet-Tapia J.C."/>
            <person name="Chambers A.H."/>
            <person name="Parry R.J."/>
            <person name="Loria R."/>
        </authorList>
    </citation>
    <scope>NUCLEOTIDE SEQUENCE [LARGE SCALE GENOMIC DNA]</scope>
    <source>
        <strain evidence="12 13">87.22</strain>
    </source>
</reference>
<dbReference type="GO" id="GO:0004817">
    <property type="term" value="F:cysteine-tRNA ligase activity"/>
    <property type="evidence" value="ECO:0007669"/>
    <property type="project" value="UniProtKB-UniRule"/>
</dbReference>
<dbReference type="HAMAP" id="MF_00041">
    <property type="entry name" value="Cys_tRNA_synth"/>
    <property type="match status" value="1"/>
</dbReference>
<dbReference type="NCBIfam" id="TIGR00435">
    <property type="entry name" value="cysS"/>
    <property type="match status" value="1"/>
</dbReference>
<feature type="domain" description="tRNA synthetases class I catalytic" evidence="11">
    <location>
        <begin position="27"/>
        <end position="340"/>
    </location>
</feature>
<feature type="binding site" evidence="10">
    <location>
        <position position="295"/>
    </location>
    <ligand>
        <name>ATP</name>
        <dbReference type="ChEBI" id="CHEBI:30616"/>
    </ligand>
</feature>
<comment type="similarity">
    <text evidence="10">Belongs to the class-I aminoacyl-tRNA synthetase family.</text>
</comment>
<comment type="cofactor">
    <cofactor evidence="10">
        <name>Zn(2+)</name>
        <dbReference type="ChEBI" id="CHEBI:29105"/>
    </cofactor>
    <text evidence="10">Binds 1 zinc ion per subunit.</text>
</comment>
<dbReference type="CDD" id="cd00672">
    <property type="entry name" value="CysRS_core"/>
    <property type="match status" value="1"/>
</dbReference>
<dbReference type="InterPro" id="IPR015803">
    <property type="entry name" value="Cys-tRNA-ligase"/>
</dbReference>
<dbReference type="PANTHER" id="PTHR10890:SF3">
    <property type="entry name" value="CYSTEINE--TRNA LIGASE, CYTOPLASMIC"/>
    <property type="match status" value="1"/>
</dbReference>
<dbReference type="InterPro" id="IPR032678">
    <property type="entry name" value="tRNA-synt_1_cat_dom"/>
</dbReference>
<feature type="short sequence motif" description="'KMSKS' region" evidence="10">
    <location>
        <begin position="292"/>
        <end position="296"/>
    </location>
</feature>
<dbReference type="PRINTS" id="PR00983">
    <property type="entry name" value="TRNASYNTHCYS"/>
</dbReference>
<feature type="binding site" evidence="10">
    <location>
        <position position="234"/>
    </location>
    <ligand>
        <name>Zn(2+)</name>
        <dbReference type="ChEBI" id="CHEBI:29105"/>
    </ligand>
</feature>
<sequence length="482" mass="53762">MTNPSASEQLRQSLSLYSTLSRTSTHFTPAEDSAVRMYVCGPTVYSAPHIGNMRTYLFADIARRVLGFAGYSVQAAMNITDVGHLTSDADSGDDKMAKAAAAERATAWEVAEKYTEIFLADAGRLNILPMDLVLRATQHIPQQIALIQRLEDKGVVYRTNDGMYFDTSFVPDYGKLTPNDTREHLRAGERVAMGEKRHATDFALWKFSPPEAPKRDMEWPSPWGVGFPGWHIECSAMAMEYLGESLDLHLGGIDHIPVHHTNEIAQSETATGVPFSRWWMHGAFLTLEGERRMGKSEGNKITLDTLVEEGFDPLEFRYLVLLSHYRSPLSFSPTALEQAANALRRLRHRVAAWKKSVGAGAELPDCPDSPYLTRFVEALAEDLNMPRAVAELWQLARDPDVDDATKLSLILAFDEVLGLDLESASKEPAEIPDAVVRLAQERWELRSAKQFEESDKLRAQILAAGYNVQDGPEGYELVPLHD</sequence>
<feature type="binding site" evidence="10">
    <location>
        <position position="40"/>
    </location>
    <ligand>
        <name>Zn(2+)</name>
        <dbReference type="ChEBI" id="CHEBI:29105"/>
    </ligand>
</feature>
<evidence type="ECO:0000256" key="7">
    <source>
        <dbReference type="ARBA" id="ARBA00022917"/>
    </source>
</evidence>
<keyword evidence="5 10" id="KW-0862">Zinc</keyword>
<dbReference type="InterPro" id="IPR024909">
    <property type="entry name" value="Cys-tRNA/MSH_ligase"/>
</dbReference>
<evidence type="ECO:0000256" key="3">
    <source>
        <dbReference type="ARBA" id="ARBA00022723"/>
    </source>
</evidence>
<dbReference type="Gene3D" id="1.20.120.1910">
    <property type="entry name" value="Cysteine-tRNA ligase, C-terminal anti-codon recognition domain"/>
    <property type="match status" value="1"/>
</dbReference>
<keyword evidence="10" id="KW-0963">Cytoplasm</keyword>
<dbReference type="PANTHER" id="PTHR10890">
    <property type="entry name" value="CYSTEINYL-TRNA SYNTHETASE"/>
    <property type="match status" value="1"/>
</dbReference>
<evidence type="ECO:0000256" key="1">
    <source>
        <dbReference type="ARBA" id="ARBA00011245"/>
    </source>
</evidence>
<organism evidence="12 13">
    <name type="scientific">Streptomyces scabiei (strain 87.22)</name>
    <dbReference type="NCBI Taxonomy" id="680198"/>
    <lineage>
        <taxon>Bacteria</taxon>
        <taxon>Bacillati</taxon>
        <taxon>Actinomycetota</taxon>
        <taxon>Actinomycetes</taxon>
        <taxon>Kitasatosporales</taxon>
        <taxon>Streptomycetaceae</taxon>
        <taxon>Streptomyces</taxon>
    </lineage>
</organism>
<proteinExistence type="inferred from homology"/>
<evidence type="ECO:0000256" key="9">
    <source>
        <dbReference type="ARBA" id="ARBA00047398"/>
    </source>
</evidence>
<dbReference type="Gene3D" id="3.40.50.620">
    <property type="entry name" value="HUPs"/>
    <property type="match status" value="1"/>
</dbReference>
<comment type="subunit">
    <text evidence="1 10">Monomer.</text>
</comment>
<dbReference type="GeneID" id="24309174"/>
<evidence type="ECO:0000256" key="6">
    <source>
        <dbReference type="ARBA" id="ARBA00022840"/>
    </source>
</evidence>
<comment type="subcellular location">
    <subcellularLocation>
        <location evidence="10">Cytoplasm</location>
    </subcellularLocation>
</comment>